<protein>
    <submittedName>
        <fullName evidence="3">Uncharacterized protein</fullName>
    </submittedName>
</protein>
<feature type="region of interest" description="Disordered" evidence="1">
    <location>
        <begin position="494"/>
        <end position="566"/>
    </location>
</feature>
<feature type="transmembrane region" description="Helical" evidence="2">
    <location>
        <begin position="229"/>
        <end position="252"/>
    </location>
</feature>
<organism evidence="3 4">
    <name type="scientific">Vitrella brassicaformis (strain CCMP3155)</name>
    <dbReference type="NCBI Taxonomy" id="1169540"/>
    <lineage>
        <taxon>Eukaryota</taxon>
        <taxon>Sar</taxon>
        <taxon>Alveolata</taxon>
        <taxon>Colpodellida</taxon>
        <taxon>Vitrellaceae</taxon>
        <taxon>Vitrella</taxon>
    </lineage>
</organism>
<keyword evidence="2" id="KW-1133">Transmembrane helix</keyword>
<evidence type="ECO:0000256" key="1">
    <source>
        <dbReference type="SAM" id="MobiDB-lite"/>
    </source>
</evidence>
<proteinExistence type="predicted"/>
<reference evidence="3 4" key="1">
    <citation type="submission" date="2014-11" db="EMBL/GenBank/DDBJ databases">
        <authorList>
            <person name="Zhu J."/>
            <person name="Qi W."/>
            <person name="Song R."/>
        </authorList>
    </citation>
    <scope>NUCLEOTIDE SEQUENCE [LARGE SCALE GENOMIC DNA]</scope>
</reference>
<feature type="compositionally biased region" description="Basic residues" evidence="1">
    <location>
        <begin position="727"/>
        <end position="738"/>
    </location>
</feature>
<dbReference type="InParanoid" id="A0A0G4EC12"/>
<feature type="region of interest" description="Disordered" evidence="1">
    <location>
        <begin position="700"/>
        <end position="814"/>
    </location>
</feature>
<keyword evidence="4" id="KW-1185">Reference proteome</keyword>
<dbReference type="EMBL" id="CDMY01000130">
    <property type="protein sequence ID" value="CEL93012.1"/>
    <property type="molecule type" value="Genomic_DNA"/>
</dbReference>
<feature type="compositionally biased region" description="Polar residues" evidence="1">
    <location>
        <begin position="670"/>
        <end position="680"/>
    </location>
</feature>
<evidence type="ECO:0000256" key="2">
    <source>
        <dbReference type="SAM" id="Phobius"/>
    </source>
</evidence>
<evidence type="ECO:0000313" key="4">
    <source>
        <dbReference type="Proteomes" id="UP000041254"/>
    </source>
</evidence>
<feature type="transmembrane region" description="Helical" evidence="2">
    <location>
        <begin position="191"/>
        <end position="209"/>
    </location>
</feature>
<feature type="compositionally biased region" description="Basic and acidic residues" evidence="1">
    <location>
        <begin position="515"/>
        <end position="525"/>
    </location>
</feature>
<dbReference type="OrthoDB" id="449524at2759"/>
<feature type="compositionally biased region" description="Polar residues" evidence="1">
    <location>
        <begin position="526"/>
        <end position="538"/>
    </location>
</feature>
<feature type="compositionally biased region" description="Basic and acidic residues" evidence="1">
    <location>
        <begin position="379"/>
        <end position="396"/>
    </location>
</feature>
<feature type="region of interest" description="Disordered" evidence="1">
    <location>
        <begin position="639"/>
        <end position="680"/>
    </location>
</feature>
<feature type="transmembrane region" description="Helical" evidence="2">
    <location>
        <begin position="327"/>
        <end position="346"/>
    </location>
</feature>
<dbReference type="AlphaFoldDB" id="A0A0G4EC12"/>
<sequence length="874" mass="97635">MSNPFSYIRLASEYVAPLVPTVLPIVHDQRLHREQIIQDQRLHQESIEQDRAFHREEIELEKAQHEEQIGVTKTAHERELAWEKWLHQQQLLATRELHRQSLQQGEKLHTEGIHLAQEQHLESILQSQNLFIKSLEHAEEITRMGLEQSRKLHKDALQHAHVLHREARSIDREFARREEMRDMLSQRTQKTNTLMIVDTLMFGCCFSLLVEGMQLIPENDPDLHADQTWILIVFSIFFSTALCSLFLSVWFAMAVQSRMSKYVIAQREIIYRPCGLRHSTFEEFYRCHCKRLTTLARELFYTGTISVMLCASVLVYCRFSLVFKNHTGTFIICSLIIVTLIILFLLRTAFPAPSPRPARPTRISGPPGTSFYYEGQSSFDRDKEQQSDETRIDVKTENGTGGPARCGDAGACAAVNGETGHTSCEERDGEATTGDCFVEEFLADLGLKEPWRRKFLDNHICTKQDVIDMTEHTIRTTVPAPGPQQRIIKAHRRLLTDPDTPAVELTPTPPSSPKNADKPPSRRGENSPSPHCSATPSGGSPYLPSHPWQPPDNPNDDTHTHTTRQPQTRQTFFAHPIPPSFFSARPPRGILKRSETNPNLDHTPNPFCEAHGGSVKAITRTLQSAQWDLRLRELSAHLGQGGGARRVGGKRRGTEPVPSPPLSERMPFGTQKSNQADMQSPSLDSLNLFELEFPPSYSTAAAAAARSPPIRAQKPHPAAEWPPWLTHSRRPSRQRKTHLPPVSSVQEDQQDSDDYVSLVDEPTGVPSSLHVDAGRRDIAEPVGPSSLLARRQHKREGQQQGSVDAVDVAEPGSSPFYATLSIGGVDKEATVNGSSHCLQTTTSGSTLDEEPGAMVASSTFLPPATGRQAQAEGG</sequence>
<name>A0A0G4EC12_VITBC</name>
<dbReference type="Proteomes" id="UP000041254">
    <property type="component" value="Unassembled WGS sequence"/>
</dbReference>
<feature type="region of interest" description="Disordered" evidence="1">
    <location>
        <begin position="377"/>
        <end position="404"/>
    </location>
</feature>
<keyword evidence="2" id="KW-0472">Membrane</keyword>
<keyword evidence="2" id="KW-0812">Transmembrane</keyword>
<accession>A0A0G4EC12</accession>
<evidence type="ECO:0000313" key="3">
    <source>
        <dbReference type="EMBL" id="CEL93012.1"/>
    </source>
</evidence>
<gene>
    <name evidence="3" type="ORF">Vbra_3591</name>
</gene>
<dbReference type="VEuPathDB" id="CryptoDB:Vbra_3591"/>